<evidence type="ECO:0000313" key="1">
    <source>
        <dbReference type="EMBL" id="VEP16384.1"/>
    </source>
</evidence>
<dbReference type="AlphaFoldDB" id="A0A563VY54"/>
<proteinExistence type="predicted"/>
<reference evidence="1 2" key="1">
    <citation type="submission" date="2019-01" db="EMBL/GenBank/DDBJ databases">
        <authorList>
            <person name="Brito A."/>
        </authorList>
    </citation>
    <scope>NUCLEOTIDE SEQUENCE [LARGE SCALE GENOMIC DNA]</scope>
    <source>
        <strain evidence="1">1</strain>
    </source>
</reference>
<sequence>MATFNVNTNNDIVNANDGVLSLREAITAAENLPGQDTINLTSIVNIESPLSIDPGNDLDIK</sequence>
<protein>
    <submittedName>
        <fullName evidence="1">Uncharacterized protein</fullName>
    </submittedName>
</protein>
<organism evidence="1 2">
    <name type="scientific">Hyella patelloides LEGE 07179</name>
    <dbReference type="NCBI Taxonomy" id="945734"/>
    <lineage>
        <taxon>Bacteria</taxon>
        <taxon>Bacillati</taxon>
        <taxon>Cyanobacteriota</taxon>
        <taxon>Cyanophyceae</taxon>
        <taxon>Pleurocapsales</taxon>
        <taxon>Hyellaceae</taxon>
        <taxon>Hyella</taxon>
    </lineage>
</organism>
<dbReference type="OrthoDB" id="487773at2"/>
<dbReference type="RefSeq" id="WP_144875202.1">
    <property type="nucleotide sequence ID" value="NZ_LR214175.1"/>
</dbReference>
<name>A0A563VY54_9CYAN</name>
<evidence type="ECO:0000313" key="2">
    <source>
        <dbReference type="Proteomes" id="UP000320055"/>
    </source>
</evidence>
<dbReference type="Proteomes" id="UP000320055">
    <property type="component" value="Unassembled WGS sequence"/>
</dbReference>
<gene>
    <name evidence="1" type="ORF">H1P_4400002</name>
</gene>
<dbReference type="EMBL" id="CAACVJ010000380">
    <property type="protein sequence ID" value="VEP16384.1"/>
    <property type="molecule type" value="Genomic_DNA"/>
</dbReference>
<keyword evidence="2" id="KW-1185">Reference proteome</keyword>
<accession>A0A563VY54</accession>